<feature type="region of interest" description="Disordered" evidence="8">
    <location>
        <begin position="232"/>
        <end position="294"/>
    </location>
</feature>
<dbReference type="InterPro" id="IPR013087">
    <property type="entry name" value="Znf_C2H2_type"/>
</dbReference>
<dbReference type="AlphaFoldDB" id="A0A6J8CD71"/>
<keyword evidence="4 7" id="KW-0863">Zinc-finger</keyword>
<dbReference type="PANTHER" id="PTHR15856">
    <property type="entry name" value="PHD FINGER PROTEIN 20-RELATED"/>
    <property type="match status" value="1"/>
</dbReference>
<organism evidence="10 11">
    <name type="scientific">Mytilus coruscus</name>
    <name type="common">Sea mussel</name>
    <dbReference type="NCBI Taxonomy" id="42192"/>
    <lineage>
        <taxon>Eukaryota</taxon>
        <taxon>Metazoa</taxon>
        <taxon>Spiralia</taxon>
        <taxon>Lophotrochozoa</taxon>
        <taxon>Mollusca</taxon>
        <taxon>Bivalvia</taxon>
        <taxon>Autobranchia</taxon>
        <taxon>Pteriomorphia</taxon>
        <taxon>Mytilida</taxon>
        <taxon>Mytiloidea</taxon>
        <taxon>Mytilidae</taxon>
        <taxon>Mytilinae</taxon>
        <taxon>Mytilus</taxon>
    </lineage>
</organism>
<feature type="compositionally biased region" description="Basic and acidic residues" evidence="8">
    <location>
        <begin position="18"/>
        <end position="27"/>
    </location>
</feature>
<dbReference type="Gene3D" id="2.30.30.140">
    <property type="match status" value="2"/>
</dbReference>
<dbReference type="GO" id="GO:0044545">
    <property type="term" value="C:NSL complex"/>
    <property type="evidence" value="ECO:0007669"/>
    <property type="project" value="TreeGrafter"/>
</dbReference>
<dbReference type="PROSITE" id="PS01359">
    <property type="entry name" value="ZF_PHD_1"/>
    <property type="match status" value="1"/>
</dbReference>
<feature type="compositionally biased region" description="Polar residues" evidence="8">
    <location>
        <begin position="371"/>
        <end position="388"/>
    </location>
</feature>
<dbReference type="CDD" id="cd20386">
    <property type="entry name" value="Tudor_PHF20-like"/>
    <property type="match status" value="1"/>
</dbReference>
<feature type="compositionally biased region" description="Low complexity" evidence="8">
    <location>
        <begin position="28"/>
        <end position="39"/>
    </location>
</feature>
<dbReference type="InterPro" id="IPR004092">
    <property type="entry name" value="Mbt"/>
</dbReference>
<feature type="compositionally biased region" description="Basic and acidic residues" evidence="8">
    <location>
        <begin position="822"/>
        <end position="865"/>
    </location>
</feature>
<evidence type="ECO:0000256" key="1">
    <source>
        <dbReference type="ARBA" id="ARBA00004123"/>
    </source>
</evidence>
<dbReference type="OrthoDB" id="161570at2759"/>
<evidence type="ECO:0000256" key="7">
    <source>
        <dbReference type="PROSITE-ProRule" id="PRU00042"/>
    </source>
</evidence>
<evidence type="ECO:0000259" key="9">
    <source>
        <dbReference type="PROSITE" id="PS50157"/>
    </source>
</evidence>
<feature type="region of interest" description="Disordered" evidence="8">
    <location>
        <begin position="463"/>
        <end position="500"/>
    </location>
</feature>
<dbReference type="EMBL" id="CACVKT020005268">
    <property type="protein sequence ID" value="CAC5394265.1"/>
    <property type="molecule type" value="Genomic_DNA"/>
</dbReference>
<evidence type="ECO:0000256" key="6">
    <source>
        <dbReference type="ARBA" id="ARBA00023242"/>
    </source>
</evidence>
<reference evidence="10 11" key="1">
    <citation type="submission" date="2020-06" db="EMBL/GenBank/DDBJ databases">
        <authorList>
            <person name="Li R."/>
            <person name="Bekaert M."/>
        </authorList>
    </citation>
    <scope>NUCLEOTIDE SEQUENCE [LARGE SCALE GENOMIC DNA]</scope>
    <source>
        <strain evidence="11">wild</strain>
    </source>
</reference>
<feature type="domain" description="C2H2-type" evidence="9">
    <location>
        <begin position="520"/>
        <end position="545"/>
    </location>
</feature>
<keyword evidence="5" id="KW-0862">Zinc</keyword>
<evidence type="ECO:0000256" key="3">
    <source>
        <dbReference type="ARBA" id="ARBA00022737"/>
    </source>
</evidence>
<keyword evidence="3" id="KW-0677">Repeat</keyword>
<keyword evidence="11" id="KW-1185">Reference proteome</keyword>
<name>A0A6J8CD71_MYTCO</name>
<feature type="compositionally biased region" description="Basic and acidic residues" evidence="8">
    <location>
        <begin position="232"/>
        <end position="285"/>
    </location>
</feature>
<dbReference type="Proteomes" id="UP000507470">
    <property type="component" value="Unassembled WGS sequence"/>
</dbReference>
<evidence type="ECO:0000313" key="11">
    <source>
        <dbReference type="Proteomes" id="UP000507470"/>
    </source>
</evidence>
<dbReference type="GO" id="GO:0005634">
    <property type="term" value="C:nucleus"/>
    <property type="evidence" value="ECO:0007669"/>
    <property type="project" value="UniProtKB-SubCell"/>
</dbReference>
<dbReference type="InterPro" id="IPR013083">
    <property type="entry name" value="Znf_RING/FYVE/PHD"/>
</dbReference>
<dbReference type="Gene3D" id="3.30.40.10">
    <property type="entry name" value="Zinc/RING finger domain, C3HC4 (zinc finger)"/>
    <property type="match status" value="1"/>
</dbReference>
<dbReference type="GO" id="GO:0008270">
    <property type="term" value="F:zinc ion binding"/>
    <property type="evidence" value="ECO:0007669"/>
    <property type="project" value="UniProtKB-KW"/>
</dbReference>
<gene>
    <name evidence="10" type="ORF">MCOR_29028</name>
</gene>
<keyword evidence="2" id="KW-0479">Metal-binding</keyword>
<evidence type="ECO:0000313" key="10">
    <source>
        <dbReference type="EMBL" id="CAC5394265.1"/>
    </source>
</evidence>
<evidence type="ECO:0000256" key="8">
    <source>
        <dbReference type="SAM" id="MobiDB-lite"/>
    </source>
</evidence>
<feature type="region of interest" description="Disordered" evidence="8">
    <location>
        <begin position="805"/>
        <end position="889"/>
    </location>
</feature>
<accession>A0A6J8CD71</accession>
<dbReference type="PANTHER" id="PTHR15856:SF51">
    <property type="entry name" value="MBD-R2"/>
    <property type="match status" value="1"/>
</dbReference>
<feature type="region of interest" description="Disordered" evidence="8">
    <location>
        <begin position="366"/>
        <end position="388"/>
    </location>
</feature>
<evidence type="ECO:0000256" key="4">
    <source>
        <dbReference type="ARBA" id="ARBA00022771"/>
    </source>
</evidence>
<dbReference type="InterPro" id="IPR011011">
    <property type="entry name" value="Znf_FYVE_PHD"/>
</dbReference>
<feature type="region of interest" description="Disordered" evidence="8">
    <location>
        <begin position="1"/>
        <end position="53"/>
    </location>
</feature>
<dbReference type="SMART" id="SM00333">
    <property type="entry name" value="TUDOR"/>
    <property type="match status" value="2"/>
</dbReference>
<dbReference type="SUPFAM" id="SSF57903">
    <property type="entry name" value="FYVE/PHD zinc finger"/>
    <property type="match status" value="1"/>
</dbReference>
<comment type="subcellular location">
    <subcellularLocation>
        <location evidence="1">Nucleus</location>
    </subcellularLocation>
</comment>
<dbReference type="InterPro" id="IPR019786">
    <property type="entry name" value="Zinc_finger_PHD-type_CS"/>
</dbReference>
<proteinExistence type="predicted"/>
<dbReference type="SUPFAM" id="SSF54160">
    <property type="entry name" value="Chromo domain-like"/>
    <property type="match status" value="1"/>
</dbReference>
<dbReference type="InterPro" id="IPR016197">
    <property type="entry name" value="Chromo-like_dom_sf"/>
</dbReference>
<dbReference type="Pfam" id="PF02820">
    <property type="entry name" value="MBT"/>
    <property type="match status" value="1"/>
</dbReference>
<sequence length="904" mass="101925">MLGYLSHGSSQPTTPSKTTKDRMEEFPSRASSECSSNKSSSEKTPPLKHSYEPRSSVVTGDLFHDNASTCSSTSSTTTSSVPPLNKRFPMRSGIVWRKGEKIEAMDFIEKWYPAKIIEIDEEDMAVLIHFEGWNQRYDQWMDMSSEKIRPKARHSGRKEKRKSLNNEYKVGDQVYARWTDCKMYPAKITAIQAEDTFEVIFYDGFKKVVQGMNVKPMPPELKQQKIEIVHVLPKDMRKRSSTDTEEGKKRLSTESEDGKNRLSMESEDGKKRLSTDIEDVKKEPLTESEAAPSGFEVEAASVLPLAEGPVAKRPKRERNPETRRKAMARKRQRMFISGSLFVSRRRPKPKPKKSPVKHGVLARQNLPVGTPISSPSVPGIASTPNIPIASSSQTKITSNLAGNFPSTPSPLSPVTLISGEMSLVTIETKITSSLAGNFPSTPSPLSPVTLISVEKKNKKRILSPAISETSSESQSEDHQARARRRSRSSTAEDRAAVMYTPPTIGLPPKGFVVEQDHNHFKCMFEGCNKGFRKEQLLDSHIKYYHMDFVQPSLVRKRRKTSSICSTDSDTSQVDIKKRHMSADSALQTINQEHEDVDVDDMHKAEHRDEAIVETECKQEVDTMAMEESIETEDELSKDEVVNCICMVNEENGLMIQCEVCLCWQHALCFDLTEETLPRKYICFVCKDPPAVRDSCRYIHDQEWLKTGELAQFNFLPNKMRDENKSRTNQATHSLVADTLNISSVIHGVKQKILALEDKNHPEYKLWKKNWDEEPEDIIADEHESVTMDMDDEKCENLDLLESAAKMNSERGKTSENSVKSGFPRDKSAEVNVDKTEGDKHDDENLIHDSVDRGAQSEEEAGKDSSGESSVNADSESTLSAPEAIAHQTCRIMKPPWLKRLFKGR</sequence>
<evidence type="ECO:0000256" key="2">
    <source>
        <dbReference type="ARBA" id="ARBA00022723"/>
    </source>
</evidence>
<feature type="compositionally biased region" description="Polar residues" evidence="8">
    <location>
        <begin position="866"/>
        <end position="879"/>
    </location>
</feature>
<dbReference type="GO" id="GO:0006357">
    <property type="term" value="P:regulation of transcription by RNA polymerase II"/>
    <property type="evidence" value="ECO:0007669"/>
    <property type="project" value="TreeGrafter"/>
</dbReference>
<protein>
    <submittedName>
        <fullName evidence="10">PHF20</fullName>
    </submittedName>
</protein>
<dbReference type="PROSITE" id="PS00028">
    <property type="entry name" value="ZINC_FINGER_C2H2_1"/>
    <property type="match status" value="1"/>
</dbReference>
<keyword evidence="6" id="KW-0539">Nucleus</keyword>
<dbReference type="SUPFAM" id="SSF63748">
    <property type="entry name" value="Tudor/PWWP/MBT"/>
    <property type="match status" value="1"/>
</dbReference>
<evidence type="ECO:0000256" key="5">
    <source>
        <dbReference type="ARBA" id="ARBA00022833"/>
    </source>
</evidence>
<dbReference type="PROSITE" id="PS50157">
    <property type="entry name" value="ZINC_FINGER_C2H2_2"/>
    <property type="match status" value="1"/>
</dbReference>
<dbReference type="InterPro" id="IPR043449">
    <property type="entry name" value="PHF20-like"/>
</dbReference>
<dbReference type="InterPro" id="IPR002999">
    <property type="entry name" value="Tudor"/>
</dbReference>
<dbReference type="Pfam" id="PF20826">
    <property type="entry name" value="PHD_5"/>
    <property type="match status" value="1"/>
</dbReference>
<feature type="region of interest" description="Disordered" evidence="8">
    <location>
        <begin position="306"/>
        <end position="329"/>
    </location>
</feature>
<dbReference type="CDD" id="cd20104">
    <property type="entry name" value="MBT_PHF20L1-like"/>
    <property type="match status" value="1"/>
</dbReference>